<evidence type="ECO:0000313" key="3">
    <source>
        <dbReference type="Proteomes" id="UP000053232"/>
    </source>
</evidence>
<keyword evidence="3" id="KW-1185">Reference proteome</keyword>
<reference evidence="3" key="1">
    <citation type="journal article" date="2014" name="Cell">
        <title>The Architecture of a Scrambled Genome Reveals Massive Levels of Genomic Rearrangement during Development.</title>
        <authorList>
            <person name="Chen X."/>
            <person name="Bracht J.R."/>
            <person name="Goldman A.D."/>
            <person name="Dolzhenko E."/>
            <person name="Clay D.M."/>
            <person name="Swart E.C."/>
            <person name="Perlman D.H."/>
            <person name="Doak T.G."/>
            <person name="Stuart A."/>
            <person name="Amemiya C.T."/>
            <person name="Sebra R.P."/>
            <person name="Landweber L.F."/>
        </authorList>
    </citation>
    <scope>NUCLEOTIDE SEQUENCE [LARGE SCALE GENOMIC DNA]</scope>
    <source>
        <strain evidence="3">JRB310</strain>
    </source>
</reference>
<evidence type="ECO:0000313" key="2">
    <source>
        <dbReference type="EMBL" id="KEJ82984.1"/>
    </source>
</evidence>
<accession>A0A073HZX6</accession>
<comment type="caution">
    <text evidence="2">The sequence shown here is derived from an EMBL/GenBank/DDBJ whole genome shotgun (WGS) entry which is preliminary data.</text>
</comment>
<feature type="compositionally biased region" description="Low complexity" evidence="1">
    <location>
        <begin position="67"/>
        <end position="79"/>
    </location>
</feature>
<proteinExistence type="predicted"/>
<dbReference type="Proteomes" id="UP000053232">
    <property type="component" value="Unassembled WGS sequence"/>
</dbReference>
<organism evidence="2 3">
    <name type="scientific">Oxytricha trifallax</name>
    <dbReference type="NCBI Taxonomy" id="1172189"/>
    <lineage>
        <taxon>Eukaryota</taxon>
        <taxon>Sar</taxon>
        <taxon>Alveolata</taxon>
        <taxon>Ciliophora</taxon>
        <taxon>Intramacronucleata</taxon>
        <taxon>Spirotrichea</taxon>
        <taxon>Stichotrichia</taxon>
        <taxon>Sporadotrichida</taxon>
        <taxon>Oxytrichidae</taxon>
        <taxon>Oxytrichinae</taxon>
        <taxon>Oxytricha</taxon>
    </lineage>
</organism>
<feature type="compositionally biased region" description="Polar residues" evidence="1">
    <location>
        <begin position="80"/>
        <end position="110"/>
    </location>
</feature>
<feature type="compositionally biased region" description="Basic and acidic residues" evidence="1">
    <location>
        <begin position="224"/>
        <end position="244"/>
    </location>
</feature>
<feature type="region of interest" description="Disordered" evidence="1">
    <location>
        <begin position="1"/>
        <end position="259"/>
    </location>
</feature>
<dbReference type="EMBL" id="ARYC01001439">
    <property type="protein sequence ID" value="KEJ82984.1"/>
    <property type="molecule type" value="Genomic_DNA"/>
</dbReference>
<evidence type="ECO:0000256" key="1">
    <source>
        <dbReference type="SAM" id="MobiDB-lite"/>
    </source>
</evidence>
<dbReference type="AlphaFoldDB" id="A0A073HZX6"/>
<protein>
    <submittedName>
        <fullName evidence="2">Uncharacterized protein</fullName>
    </submittedName>
</protein>
<sequence length="307" mass="34183">MKNVKANVLQQYEEEKGDYTGKSNKSRQDNISRGGLNDPASHKGSVGHTKSVNANKRIHDSELEILSQQSQKQQNVNNQLRSSAEQINQQLQNPSVKNSTSKNGQNTQHSNDAKPPKQQIQSSSNSSTGSVNRLTHKPSSQTTKKAPARVSKEPESGLNMILGEEVEETQTQTVPNRIINQEGISESEDEDKGTHQSQTAIVNPAINKPTQETKKKNVKPRVSNTKEPKQRTLQDTIEKFDKNNKNSQKPKKPNSHATSKQTLLQIIYIYRANRQLLSKGLLENISIKTKRAQCEGSGTTTRPRSEC</sequence>
<name>A0A073HZX6_9SPIT</name>
<gene>
    <name evidence="2" type="ORF">OXYTRIMIC_786</name>
</gene>
<feature type="compositionally biased region" description="Polar residues" evidence="1">
    <location>
        <begin position="131"/>
        <end position="144"/>
    </location>
</feature>